<name>A0A7C9EWZ6_OPUST</name>
<protein>
    <submittedName>
        <fullName evidence="1">Uncharacterized protein</fullName>
    </submittedName>
</protein>
<reference evidence="1" key="2">
    <citation type="submission" date="2020-07" db="EMBL/GenBank/DDBJ databases">
        <authorList>
            <person name="Vera ALvarez R."/>
            <person name="Arias-Moreno D.M."/>
            <person name="Jimenez-Jacinto V."/>
            <person name="Jimenez-Bremont J.F."/>
            <person name="Swaminathan K."/>
            <person name="Moose S.P."/>
            <person name="Guerrero-Gonzalez M.L."/>
            <person name="Marino-Ramirez L."/>
            <person name="Landsman D."/>
            <person name="Rodriguez-Kessler M."/>
            <person name="Delgado-Sanchez P."/>
        </authorList>
    </citation>
    <scope>NUCLEOTIDE SEQUENCE</scope>
    <source>
        <tissue evidence="1">Cladode</tissue>
    </source>
</reference>
<reference evidence="1" key="1">
    <citation type="journal article" date="2013" name="J. Plant Res.">
        <title>Effect of fungi and light on seed germination of three Opuntia species from semiarid lands of central Mexico.</title>
        <authorList>
            <person name="Delgado-Sanchez P."/>
            <person name="Jimenez-Bremont J.F."/>
            <person name="Guerrero-Gonzalez Mde L."/>
            <person name="Flores J."/>
        </authorList>
    </citation>
    <scope>NUCLEOTIDE SEQUENCE</scope>
    <source>
        <tissue evidence="1">Cladode</tissue>
    </source>
</reference>
<sequence>MTSSHHSIHFTSLNCSYTSSSSDISPSSLTKGSAFWALCDLVFSIWLAGLRKFDFTPLPLPRFFGGFWKLSAVFKDLTLRTLGLDFFPATAATSISRSADARSFRLGARGRKVSCV</sequence>
<evidence type="ECO:0000313" key="1">
    <source>
        <dbReference type="EMBL" id="MBA4668984.1"/>
    </source>
</evidence>
<organism evidence="1">
    <name type="scientific">Opuntia streptacantha</name>
    <name type="common">Prickly pear cactus</name>
    <name type="synonym">Opuntia cardona</name>
    <dbReference type="NCBI Taxonomy" id="393608"/>
    <lineage>
        <taxon>Eukaryota</taxon>
        <taxon>Viridiplantae</taxon>
        <taxon>Streptophyta</taxon>
        <taxon>Embryophyta</taxon>
        <taxon>Tracheophyta</taxon>
        <taxon>Spermatophyta</taxon>
        <taxon>Magnoliopsida</taxon>
        <taxon>eudicotyledons</taxon>
        <taxon>Gunneridae</taxon>
        <taxon>Pentapetalae</taxon>
        <taxon>Caryophyllales</taxon>
        <taxon>Cactineae</taxon>
        <taxon>Cactaceae</taxon>
        <taxon>Opuntioideae</taxon>
        <taxon>Opuntia</taxon>
    </lineage>
</organism>
<proteinExistence type="predicted"/>
<accession>A0A7C9EWZ6</accession>
<dbReference type="EMBL" id="GISG01241998">
    <property type="protein sequence ID" value="MBA4668984.1"/>
    <property type="molecule type" value="Transcribed_RNA"/>
</dbReference>
<dbReference type="AlphaFoldDB" id="A0A7C9EWZ6"/>